<dbReference type="PANTHER" id="PTHR47995:SF18">
    <property type="entry name" value="TRANSCRIPTION FACTOR MYB65"/>
    <property type="match status" value="1"/>
</dbReference>
<protein>
    <submittedName>
        <fullName evidence="11">Transcription factor GAMYB-like protein</fullName>
    </submittedName>
</protein>
<dbReference type="FunFam" id="1.10.10.60:FF:000119">
    <property type="entry name" value="Transcription factor GAMYB"/>
    <property type="match status" value="1"/>
</dbReference>
<dbReference type="SMART" id="SM00717">
    <property type="entry name" value="SANT"/>
    <property type="match status" value="2"/>
</dbReference>
<evidence type="ECO:0000313" key="11">
    <source>
        <dbReference type="EMBL" id="PNY13015.1"/>
    </source>
</evidence>
<evidence type="ECO:0000259" key="9">
    <source>
        <dbReference type="PROSITE" id="PS50090"/>
    </source>
</evidence>
<keyword evidence="7" id="KW-0539">Nucleus</keyword>
<gene>
    <name evidence="11" type="ORF">L195_g009661</name>
</gene>
<dbReference type="GO" id="GO:0003677">
    <property type="term" value="F:DNA binding"/>
    <property type="evidence" value="ECO:0007669"/>
    <property type="project" value="UniProtKB-KW"/>
</dbReference>
<feature type="domain" description="HTH myb-type" evidence="10">
    <location>
        <begin position="87"/>
        <end position="141"/>
    </location>
</feature>
<evidence type="ECO:0000256" key="6">
    <source>
        <dbReference type="ARBA" id="ARBA00023163"/>
    </source>
</evidence>
<keyword evidence="4" id="KW-0238">DNA-binding</keyword>
<dbReference type="Proteomes" id="UP000236291">
    <property type="component" value="Unassembled WGS sequence"/>
</dbReference>
<dbReference type="STRING" id="57577.A0A2K3PCM8"/>
<dbReference type="InterPro" id="IPR017930">
    <property type="entry name" value="Myb_dom"/>
</dbReference>
<feature type="domain" description="Myb-like" evidence="9">
    <location>
        <begin position="87"/>
        <end position="137"/>
    </location>
</feature>
<keyword evidence="2" id="KW-0677">Repeat</keyword>
<dbReference type="PROSITE" id="PS50090">
    <property type="entry name" value="MYB_LIKE"/>
    <property type="match status" value="2"/>
</dbReference>
<dbReference type="PROSITE" id="PS51294">
    <property type="entry name" value="HTH_MYB"/>
    <property type="match status" value="2"/>
</dbReference>
<sequence length="553" mass="62422">MMRRMKKEIEDEMFHDGETELQLYDEGYDGSACGVVLKKGPWTSAEDDILVNYVKKNGEGNWNAVHKHTGLLRCGKSCRLRWANHLRPNLKKGTFTAAEEQLICELHAKMGNKWARMASFLPGRTDNEIKNYWNTRIKRRHRAGLPLYPPEVWQQVLHGQSTGGINRINGRNKVHPDFLPKKYFDKHDAIFDSLKDNHGILPYVPELPDISAYGNMLNGFDSSSQYCSFVPSTSSNHKRFQESTMPFLDFSYIDRNGFYPFDHVQDDTFDKLTQSFGVQSPLDPGPSLHSSMCYSHSIMNDNSSTSKPFEAAKLELPSLQNSEIDLGSWVTSPPPPLLESIDDFIQSPAPISTLESDCSSPQNSGLLQSVLYQRKTPSSSKHQYYDNSSNSSTATPGEREDSSALNMYETEWEDYADPVSPFGASSILNECPAVSANRDSLDEQPPVHNINGNIVKLEYVDQVWTPDDSENQITSLLNFSRPDFLLASDWYEHYSGHDKNQTITDATSMFFEDQLATNYKHTPAGTSNPSQVWEFGSLAWNNMPAVYQISDLG</sequence>
<reference evidence="11 12" key="2">
    <citation type="journal article" date="2017" name="Front. Plant Sci.">
        <title>Gene Classification and Mining of Molecular Markers Useful in Red Clover (Trifolium pratense) Breeding.</title>
        <authorList>
            <person name="Istvanek J."/>
            <person name="Dluhosova J."/>
            <person name="Dluhos P."/>
            <person name="Patkova L."/>
            <person name="Nedelnik J."/>
            <person name="Repkova J."/>
        </authorList>
    </citation>
    <scope>NUCLEOTIDE SEQUENCE [LARGE SCALE GENOMIC DNA]</scope>
    <source>
        <strain evidence="12">cv. Tatra</strain>
        <tissue evidence="11">Young leaves</tissue>
    </source>
</reference>
<feature type="domain" description="Myb-like" evidence="9">
    <location>
        <begin position="37"/>
        <end position="86"/>
    </location>
</feature>
<evidence type="ECO:0000259" key="10">
    <source>
        <dbReference type="PROSITE" id="PS51294"/>
    </source>
</evidence>
<evidence type="ECO:0000256" key="2">
    <source>
        <dbReference type="ARBA" id="ARBA00022737"/>
    </source>
</evidence>
<dbReference type="EMBL" id="ASHM01005745">
    <property type="protein sequence ID" value="PNY13015.1"/>
    <property type="molecule type" value="Genomic_DNA"/>
</dbReference>
<feature type="compositionally biased region" description="Polar residues" evidence="8">
    <location>
        <begin position="377"/>
        <end position="395"/>
    </location>
</feature>
<dbReference type="SUPFAM" id="SSF46689">
    <property type="entry name" value="Homeodomain-like"/>
    <property type="match status" value="1"/>
</dbReference>
<evidence type="ECO:0000256" key="4">
    <source>
        <dbReference type="ARBA" id="ARBA00023125"/>
    </source>
</evidence>
<dbReference type="GO" id="GO:0048235">
    <property type="term" value="P:pollen sperm cell differentiation"/>
    <property type="evidence" value="ECO:0007669"/>
    <property type="project" value="UniProtKB-ARBA"/>
</dbReference>
<organism evidence="11 12">
    <name type="scientific">Trifolium pratense</name>
    <name type="common">Red clover</name>
    <dbReference type="NCBI Taxonomy" id="57577"/>
    <lineage>
        <taxon>Eukaryota</taxon>
        <taxon>Viridiplantae</taxon>
        <taxon>Streptophyta</taxon>
        <taxon>Embryophyta</taxon>
        <taxon>Tracheophyta</taxon>
        <taxon>Spermatophyta</taxon>
        <taxon>Magnoliopsida</taxon>
        <taxon>eudicotyledons</taxon>
        <taxon>Gunneridae</taxon>
        <taxon>Pentapetalae</taxon>
        <taxon>rosids</taxon>
        <taxon>fabids</taxon>
        <taxon>Fabales</taxon>
        <taxon>Fabaceae</taxon>
        <taxon>Papilionoideae</taxon>
        <taxon>50 kb inversion clade</taxon>
        <taxon>NPAAA clade</taxon>
        <taxon>Hologalegina</taxon>
        <taxon>IRL clade</taxon>
        <taxon>Trifolieae</taxon>
        <taxon>Trifolium</taxon>
    </lineage>
</organism>
<evidence type="ECO:0000256" key="3">
    <source>
        <dbReference type="ARBA" id="ARBA00023015"/>
    </source>
</evidence>
<proteinExistence type="predicted"/>
<evidence type="ECO:0000313" key="12">
    <source>
        <dbReference type="Proteomes" id="UP000236291"/>
    </source>
</evidence>
<feature type="domain" description="HTH myb-type" evidence="10">
    <location>
        <begin position="34"/>
        <end position="86"/>
    </location>
</feature>
<comment type="caution">
    <text evidence="11">The sequence shown here is derived from an EMBL/GenBank/DDBJ whole genome shotgun (WGS) entry which is preliminary data.</text>
</comment>
<evidence type="ECO:0000256" key="7">
    <source>
        <dbReference type="ARBA" id="ARBA00023242"/>
    </source>
</evidence>
<keyword evidence="3" id="KW-0805">Transcription regulation</keyword>
<comment type="subcellular location">
    <subcellularLocation>
        <location evidence="1">Nucleus</location>
    </subcellularLocation>
</comment>
<dbReference type="InterPro" id="IPR001005">
    <property type="entry name" value="SANT/Myb"/>
</dbReference>
<dbReference type="GO" id="GO:0009653">
    <property type="term" value="P:anatomical structure morphogenesis"/>
    <property type="evidence" value="ECO:0007669"/>
    <property type="project" value="UniProtKB-ARBA"/>
</dbReference>
<dbReference type="Pfam" id="PF00249">
    <property type="entry name" value="Myb_DNA-binding"/>
    <property type="match status" value="2"/>
</dbReference>
<keyword evidence="5" id="KW-0010">Activator</keyword>
<dbReference type="InterPro" id="IPR009057">
    <property type="entry name" value="Homeodomain-like_sf"/>
</dbReference>
<evidence type="ECO:0000256" key="1">
    <source>
        <dbReference type="ARBA" id="ARBA00004123"/>
    </source>
</evidence>
<dbReference type="GO" id="GO:0040008">
    <property type="term" value="P:regulation of growth"/>
    <property type="evidence" value="ECO:0007669"/>
    <property type="project" value="UniProtKB-ARBA"/>
</dbReference>
<name>A0A2K3PCM8_TRIPR</name>
<accession>A0A2K3PCM8</accession>
<reference evidence="11 12" key="1">
    <citation type="journal article" date="2014" name="Am. J. Bot.">
        <title>Genome assembly and annotation for red clover (Trifolium pratense; Fabaceae).</title>
        <authorList>
            <person name="Istvanek J."/>
            <person name="Jaros M."/>
            <person name="Krenek A."/>
            <person name="Repkova J."/>
        </authorList>
    </citation>
    <scope>NUCLEOTIDE SEQUENCE [LARGE SCALE GENOMIC DNA]</scope>
    <source>
        <strain evidence="12">cv. Tatra</strain>
        <tissue evidence="11">Young leaves</tissue>
    </source>
</reference>
<evidence type="ECO:0000256" key="5">
    <source>
        <dbReference type="ARBA" id="ARBA00023159"/>
    </source>
</evidence>
<dbReference type="GO" id="GO:0005634">
    <property type="term" value="C:nucleus"/>
    <property type="evidence" value="ECO:0007669"/>
    <property type="project" value="UniProtKB-SubCell"/>
</dbReference>
<dbReference type="GO" id="GO:0045893">
    <property type="term" value="P:positive regulation of DNA-templated transcription"/>
    <property type="evidence" value="ECO:0007669"/>
    <property type="project" value="UniProtKB-ARBA"/>
</dbReference>
<dbReference type="PANTHER" id="PTHR47995">
    <property type="entry name" value="TRANSCRIPTION FACTOR MYB33-RELATED"/>
    <property type="match status" value="1"/>
</dbReference>
<dbReference type="FunFam" id="1.10.10.60:FF:000001">
    <property type="entry name" value="MYB-related transcription factor"/>
    <property type="match status" value="1"/>
</dbReference>
<evidence type="ECO:0000256" key="8">
    <source>
        <dbReference type="SAM" id="MobiDB-lite"/>
    </source>
</evidence>
<dbReference type="CDD" id="cd00167">
    <property type="entry name" value="SANT"/>
    <property type="match status" value="2"/>
</dbReference>
<dbReference type="Gene3D" id="1.10.10.60">
    <property type="entry name" value="Homeodomain-like"/>
    <property type="match status" value="2"/>
</dbReference>
<feature type="region of interest" description="Disordered" evidence="8">
    <location>
        <begin position="377"/>
        <end position="403"/>
    </location>
</feature>
<dbReference type="AlphaFoldDB" id="A0A2K3PCM8"/>
<keyword evidence="6" id="KW-0804">Transcription</keyword>